<evidence type="ECO:0000259" key="9">
    <source>
        <dbReference type="Pfam" id="PF08648"/>
    </source>
</evidence>
<dbReference type="GO" id="GO:0071011">
    <property type="term" value="C:precatalytic spliceosome"/>
    <property type="evidence" value="ECO:0007669"/>
    <property type="project" value="TreeGrafter"/>
</dbReference>
<evidence type="ECO:0000256" key="1">
    <source>
        <dbReference type="ARBA" id="ARBA00003632"/>
    </source>
</evidence>
<dbReference type="Proteomes" id="UP001165120">
    <property type="component" value="Unassembled WGS sequence"/>
</dbReference>
<evidence type="ECO:0000256" key="7">
    <source>
        <dbReference type="ARBA" id="ARBA00023242"/>
    </source>
</evidence>
<comment type="function">
    <text evidence="1">May play a role in mRNA splicing.</text>
</comment>
<dbReference type="EMBL" id="BSXN01005239">
    <property type="protein sequence ID" value="GME82511.1"/>
    <property type="molecule type" value="Genomic_DNA"/>
</dbReference>
<keyword evidence="5" id="KW-0507">mRNA processing</keyword>
<evidence type="ECO:0000256" key="6">
    <source>
        <dbReference type="ARBA" id="ARBA00023187"/>
    </source>
</evidence>
<gene>
    <name evidence="10" type="ORF">Cboi02_000678400</name>
</gene>
<reference evidence="10" key="1">
    <citation type="submission" date="2023-04" db="EMBL/GenBank/DDBJ databases">
        <title>Candida boidinii NBRC 10035.</title>
        <authorList>
            <person name="Ichikawa N."/>
            <person name="Sato H."/>
            <person name="Tonouchi N."/>
        </authorList>
    </citation>
    <scope>NUCLEOTIDE SEQUENCE</scope>
    <source>
        <strain evidence="10">NBRC 10035</strain>
    </source>
</reference>
<evidence type="ECO:0000256" key="4">
    <source>
        <dbReference type="ARBA" id="ARBA00011825"/>
    </source>
</evidence>
<organism evidence="10 11">
    <name type="scientific">Candida boidinii</name>
    <name type="common">Yeast</name>
    <dbReference type="NCBI Taxonomy" id="5477"/>
    <lineage>
        <taxon>Eukaryota</taxon>
        <taxon>Fungi</taxon>
        <taxon>Dikarya</taxon>
        <taxon>Ascomycota</taxon>
        <taxon>Saccharomycotina</taxon>
        <taxon>Pichiomycetes</taxon>
        <taxon>Pichiales</taxon>
        <taxon>Pichiaceae</taxon>
        <taxon>Ogataea</taxon>
        <taxon>Ogataea/Candida clade</taxon>
    </lineage>
</organism>
<keyword evidence="6" id="KW-0508">mRNA splicing</keyword>
<dbReference type="AlphaFoldDB" id="A0A9W6TA75"/>
<evidence type="ECO:0000256" key="8">
    <source>
        <dbReference type="SAM" id="MobiDB-lite"/>
    </source>
</evidence>
<comment type="similarity">
    <text evidence="3">Belongs to the SNUT3 family.</text>
</comment>
<comment type="subcellular location">
    <subcellularLocation>
        <location evidence="2">Nucleus</location>
    </subcellularLocation>
</comment>
<feature type="region of interest" description="Disordered" evidence="8">
    <location>
        <begin position="1"/>
        <end position="111"/>
    </location>
</feature>
<evidence type="ECO:0000313" key="10">
    <source>
        <dbReference type="EMBL" id="GME82511.1"/>
    </source>
</evidence>
<sequence>MASKIQIKLKGKETSHREKDERDRSVERDLDTIKTKESYRERDDANHRVISEDDESTEVKDNIDRGRKRERENEPTIKEIPNNKADKEQEQDDDVEKEEEEKEDEIAEENDDLMKLMGFGGFGTTKNKKVDGTDCYGAYKPRKTEYRQYMNREKGFNRPLSPTRGDKK</sequence>
<evidence type="ECO:0000256" key="2">
    <source>
        <dbReference type="ARBA" id="ARBA00004123"/>
    </source>
</evidence>
<feature type="compositionally biased region" description="Acidic residues" evidence="8">
    <location>
        <begin position="89"/>
        <end position="111"/>
    </location>
</feature>
<keyword evidence="11" id="KW-1185">Reference proteome</keyword>
<dbReference type="GO" id="GO:0008380">
    <property type="term" value="P:RNA splicing"/>
    <property type="evidence" value="ECO:0007669"/>
    <property type="project" value="UniProtKB-KW"/>
</dbReference>
<feature type="domain" description="U4/U6.U5 small nuclear ribonucleoprotein 27kDa protein" evidence="9">
    <location>
        <begin position="108"/>
        <end position="163"/>
    </location>
</feature>
<evidence type="ECO:0000313" key="11">
    <source>
        <dbReference type="Proteomes" id="UP001165120"/>
    </source>
</evidence>
<protein>
    <submittedName>
        <fullName evidence="10">Unnamed protein product</fullName>
    </submittedName>
</protein>
<evidence type="ECO:0000256" key="3">
    <source>
        <dbReference type="ARBA" id="ARBA00008218"/>
    </source>
</evidence>
<feature type="compositionally biased region" description="Basic and acidic residues" evidence="8">
    <location>
        <begin position="10"/>
        <end position="77"/>
    </location>
</feature>
<keyword evidence="7" id="KW-0539">Nucleus</keyword>
<dbReference type="InterPro" id="IPR013957">
    <property type="entry name" value="SNRNP27"/>
</dbReference>
<proteinExistence type="inferred from homology"/>
<comment type="caution">
    <text evidence="10">The sequence shown here is derived from an EMBL/GenBank/DDBJ whole genome shotgun (WGS) entry which is preliminary data.</text>
</comment>
<comment type="subunit">
    <text evidence="4">Part of a tri-snRNP complex.</text>
</comment>
<accession>A0A9W6TA75</accession>
<dbReference type="PANTHER" id="PTHR31077:SF1">
    <property type="entry name" value="U4_U6.U5 SMALL NUCLEAR RIBONUCLEOPROTEIN 27 KDA PROTEIN"/>
    <property type="match status" value="1"/>
</dbReference>
<name>A0A9W6TA75_CANBO</name>
<dbReference type="Pfam" id="PF08648">
    <property type="entry name" value="SNRNP27"/>
    <property type="match status" value="1"/>
</dbReference>
<dbReference type="GO" id="GO:0006397">
    <property type="term" value="P:mRNA processing"/>
    <property type="evidence" value="ECO:0007669"/>
    <property type="project" value="UniProtKB-KW"/>
</dbReference>
<evidence type="ECO:0000256" key="5">
    <source>
        <dbReference type="ARBA" id="ARBA00022664"/>
    </source>
</evidence>
<dbReference type="PANTHER" id="PTHR31077">
    <property type="entry name" value="U4/U6.U5 SMALL NUCLEAR RIBONUCLEOPROTEIN 27 KDA PROTEIN"/>
    <property type="match status" value="1"/>
</dbReference>